<sequence>MSDPKLAKAAHRLLREVQRIAKRFTKATVLWLLRVAFVANRRGRYANAGFVLPTTAMLVLVVTLTAGALSYRAFNTSNRAIGDLQNRVIYNAATPAIDRARAKLEFMFDPAKDFRFPGGVPSEKFLTSMMLNDGSSINGAVAAPLTIGGADPYQLPDEQRLDINGDGKRDNAWAYREDTDRDGKADATIVYSVLFSTPNDTGLGTNQVPGYQKLLQLDDDAKVQGETQGDRVVSFARSGPLSNAKAKTCGSGSTGGGVEQGWYEDQGGITSTLRKNFQVDAFVIPDKVAAGAQGNFTTLEFQQDRQLDRGNKWGAWFRNDMEIFPGPQFNWNGAIHTEGSFIASGRFEAYLVSTRPSCVYSPERSSEISVTRKVGSTAADTFYGIFSTGTIRDNNLNNSSGNARVHIYSDNPQDIVNNTGGNFDIELNANNDWFSSNKPVDIALDPKKIQESDGYAARGADPTNAANRDMAKMGANNRFNRRFFANAEIAPYVDDTYRADDRYGPKQRYKGSVVIPSGSSSGDVITNSDPNYDQLVANNPLGNDATNVGLDGYWERRALNEGARIIVGQRLELGNSSGWSAPKDRPNTLQDGVLQPLDATSLRAGDGNFDTVREFDGTVLTGSALENTDPELNDDNGDPLYAPARLNANNPHENRQRRALRDNTAAVQATAVYHYASDSGKNYPIACLASTAHHGSPYALARSINFLPTIFKNTSSQDVGLIVDFFNGKGTNGWEFEPPQQNETNFASAVANTTSPLRIALDNLANFAGDPKGAFPAEQEAGKIHPDPEVTMWGDFSNLRRTLQRLDTVGYNALSPADKTNLETASCTLGMLAYNIEQVRQFDPKNPANDQGVSGVGETGRLMGALGYDLFELMDGVNDPLNGNLEVVPRQQLSTYQYGKINGIGGDPGNVDQSYYNARDYDRVPAEAFLAKLRESYERNGLRPQERRKLAMAELIFAHFQIDRDRTYGFRASPAANTWNYNPYIYFNDSLGGFQLFSSACDPNTFAFTSSTAGANETGKTSAEKVKLQLGAEQNVIRFRVGLSRLCGTVIPNGALREGPGDLHMPVRNDNTNLTKYLVTQNNISPLNQLGATLALPEGVGAPNPNSFSTPEKKEGLAYFWEYQKYFDTRKVTGAGLDSADYRKEYYLRGSVAPKWPSLYYIFPQVQHGLTGGLTSFASGLSGETVCIDHRQPTGALNYFDPDSCSTSGTSLRAAFQPWAEPYVTDPDVVAAVGSYVFKPVDNGGAGDPNGVSPLVYTVGDDDPNKCNFAPNGKHCYRSFNFPVTGRSVVGLVVRPRRLPAGFTNPTVLDAAAGTWQTPIFSLDSITTRQQFRPTNRIMVPNGNSFNSTQGITAVIPFLDRVMFNGREWLPARVMDIDLGMLRHEIVKPGEPWLPMSGIIYAFREDAIREDAIARSPNVAADARTDAGSTDPTAQSDPRYSNQKISYKAVDYIPDPERRVHGFRLRDGAILRRSPNTISGAGTGIEEQDNIRGLSFFSDDPVYIMGYYNLHQTGTSDSAVEDTAINTSTGGGTNRIEEFKELLPTNAAYNKTQFYTNRKTLNPDFANQTRDWWRPSEILADSITILSESFCDGSAIDTFMTTAQGSTAEITNTTFSGRNKTLSGDDLPNYLFPYALKTGSTVQGAAVYNDPLTGLYGPGCTNGGANSRTSFLNQNRPRYDGMFSQNGWSWVRESPDDNFAAVAISRNGSGRVLPHQPNPGNNAAYNTRRGKISMTSSTGGTINDDVRDITRTAVSWRKPEPVFDYDFVASRNSVSVDNLYARINGSSQPQGTRAIPPAENTRVNSITISGIGPSREGSPYGGLHNFPRFLETWSGRKLWFAGSFLQLNFSNYGTAPFDNDAWELSQSPDVSSERISYYSPPDRLWGYDVALQLAPAGPAAARFVTSSNVRNEFYNEPAANDAYIKALCESLRVNNGALNALNFSGDTNAQAAKNRIQNGQFSCPK</sequence>
<evidence type="ECO:0000313" key="3">
    <source>
        <dbReference type="EMBL" id="HFN01631.1"/>
    </source>
</evidence>
<dbReference type="NCBIfam" id="NF038301">
    <property type="entry name" value="EPS_HpsA"/>
    <property type="match status" value="1"/>
</dbReference>
<gene>
    <name evidence="3" type="ORF">ENR64_28600</name>
</gene>
<reference evidence="3" key="1">
    <citation type="journal article" date="2020" name="mSystems">
        <title>Genome- and Community-Level Interaction Insights into Carbon Utilization and Element Cycling Functions of Hydrothermarchaeota in Hydrothermal Sediment.</title>
        <authorList>
            <person name="Zhou Z."/>
            <person name="Liu Y."/>
            <person name="Xu W."/>
            <person name="Pan J."/>
            <person name="Luo Z.H."/>
            <person name="Li M."/>
        </authorList>
    </citation>
    <scope>NUCLEOTIDE SEQUENCE [LARGE SCALE GENOMIC DNA]</scope>
    <source>
        <strain evidence="3">SpSt-418</strain>
    </source>
</reference>
<organism evidence="3">
    <name type="scientific">Oscillatoriales cyanobacterium SpSt-418</name>
    <dbReference type="NCBI Taxonomy" id="2282169"/>
    <lineage>
        <taxon>Bacteria</taxon>
        <taxon>Bacillati</taxon>
        <taxon>Cyanobacteriota</taxon>
        <taxon>Cyanophyceae</taxon>
        <taxon>Oscillatoriophycideae</taxon>
        <taxon>Oscillatoriales</taxon>
    </lineage>
</organism>
<evidence type="ECO:0000256" key="1">
    <source>
        <dbReference type="SAM" id="MobiDB-lite"/>
    </source>
</evidence>
<feature type="compositionally biased region" description="Polar residues" evidence="1">
    <location>
        <begin position="1427"/>
        <end position="1441"/>
    </location>
</feature>
<keyword evidence="2" id="KW-0812">Transmembrane</keyword>
<accession>A0A7C3KJ37</accession>
<evidence type="ECO:0000256" key="2">
    <source>
        <dbReference type="SAM" id="Phobius"/>
    </source>
</evidence>
<proteinExistence type="predicted"/>
<feature type="transmembrane region" description="Helical" evidence="2">
    <location>
        <begin position="50"/>
        <end position="71"/>
    </location>
</feature>
<dbReference type="InterPro" id="IPR049774">
    <property type="entry name" value="EPS_HpsA-like"/>
</dbReference>
<protein>
    <submittedName>
        <fullName evidence="3">Uncharacterized protein</fullName>
    </submittedName>
</protein>
<feature type="region of interest" description="Disordered" evidence="1">
    <location>
        <begin position="1418"/>
        <end position="1441"/>
    </location>
</feature>
<dbReference type="EMBL" id="DSRU01000429">
    <property type="protein sequence ID" value="HFN01631.1"/>
    <property type="molecule type" value="Genomic_DNA"/>
</dbReference>
<keyword evidence="2" id="KW-0472">Membrane</keyword>
<comment type="caution">
    <text evidence="3">The sequence shown here is derived from an EMBL/GenBank/DDBJ whole genome shotgun (WGS) entry which is preliminary data.</text>
</comment>
<keyword evidence="2" id="KW-1133">Transmembrane helix</keyword>
<name>A0A7C3KJ37_9CYAN</name>